<dbReference type="AlphaFoldDB" id="A0A6V8Q5V1"/>
<dbReference type="EMBL" id="BLSD01000055">
    <property type="protein sequence ID" value="GFP39464.1"/>
    <property type="molecule type" value="Genomic_DNA"/>
</dbReference>
<comment type="caution">
    <text evidence="1">The sequence shown here is derived from an EMBL/GenBank/DDBJ whole genome shotgun (WGS) entry which is preliminary data.</text>
</comment>
<evidence type="ECO:0000313" key="1">
    <source>
        <dbReference type="EMBL" id="GFP39464.1"/>
    </source>
</evidence>
<accession>A0A6V8Q5V1</accession>
<sequence>IKDFAPNHTSPRGTGEFGVLFDNGVFVTDHRQDATRAG</sequence>
<organism evidence="1">
    <name type="scientific">Candidatus Hakubella thermalkaliphila</name>
    <dbReference type="NCBI Taxonomy" id="2754717"/>
    <lineage>
        <taxon>Bacteria</taxon>
        <taxon>Bacillati</taxon>
        <taxon>Actinomycetota</taxon>
        <taxon>Actinomycetota incertae sedis</taxon>
        <taxon>Candidatus Hakubellales</taxon>
        <taxon>Candidatus Hakubellaceae</taxon>
        <taxon>Candidatus Hakubella</taxon>
    </lineage>
</organism>
<protein>
    <submittedName>
        <fullName evidence="1">Uncharacterized protein</fullName>
    </submittedName>
</protein>
<dbReference type="Proteomes" id="UP000569018">
    <property type="component" value="Unassembled WGS sequence"/>
</dbReference>
<proteinExistence type="predicted"/>
<name>A0A6V8Q5V1_9ACTN</name>
<gene>
    <name evidence="1" type="ORF">HKBW3S47_01162</name>
</gene>
<reference evidence="1" key="1">
    <citation type="journal article" date="2020" name="Front. Microbiol.">
        <title>Single-cell genomics of novel Actinobacteria with the Wood-Ljungdahl pathway discovered in a serpentinizing system.</title>
        <authorList>
            <person name="Merino N."/>
            <person name="Kawai M."/>
            <person name="Boyd E.S."/>
            <person name="Colman D.R."/>
            <person name="McGlynn S.E."/>
            <person name="Nealson K.H."/>
            <person name="Kurokawa K."/>
            <person name="Hongoh Y."/>
        </authorList>
    </citation>
    <scope>NUCLEOTIDE SEQUENCE [LARGE SCALE GENOMIC DNA]</scope>
    <source>
        <strain evidence="1">S47</strain>
    </source>
</reference>
<feature type="non-terminal residue" evidence="1">
    <location>
        <position position="1"/>
    </location>
</feature>